<dbReference type="Proteomes" id="UP001497453">
    <property type="component" value="Chromosome 1"/>
</dbReference>
<keyword evidence="2" id="KW-0812">Transmembrane</keyword>
<organism evidence="4 5">
    <name type="scientific">Somion occarium</name>
    <dbReference type="NCBI Taxonomy" id="3059160"/>
    <lineage>
        <taxon>Eukaryota</taxon>
        <taxon>Fungi</taxon>
        <taxon>Dikarya</taxon>
        <taxon>Basidiomycota</taxon>
        <taxon>Agaricomycotina</taxon>
        <taxon>Agaricomycetes</taxon>
        <taxon>Polyporales</taxon>
        <taxon>Cerrenaceae</taxon>
        <taxon>Somion</taxon>
    </lineage>
</organism>
<evidence type="ECO:0000313" key="4">
    <source>
        <dbReference type="EMBL" id="CAL1695087.1"/>
    </source>
</evidence>
<feature type="compositionally biased region" description="Low complexity" evidence="1">
    <location>
        <begin position="67"/>
        <end position="82"/>
    </location>
</feature>
<feature type="region of interest" description="Disordered" evidence="1">
    <location>
        <begin position="248"/>
        <end position="325"/>
    </location>
</feature>
<keyword evidence="2" id="KW-0472">Membrane</keyword>
<evidence type="ECO:0000256" key="1">
    <source>
        <dbReference type="SAM" id="MobiDB-lite"/>
    </source>
</evidence>
<feature type="compositionally biased region" description="Gly residues" evidence="1">
    <location>
        <begin position="294"/>
        <end position="305"/>
    </location>
</feature>
<feature type="region of interest" description="Disordered" evidence="1">
    <location>
        <begin position="54"/>
        <end position="82"/>
    </location>
</feature>
<evidence type="ECO:0000256" key="2">
    <source>
        <dbReference type="SAM" id="Phobius"/>
    </source>
</evidence>
<accession>A0ABP1CHC6</accession>
<proteinExistence type="predicted"/>
<name>A0ABP1CHC6_9APHY</name>
<keyword evidence="5" id="KW-1185">Reference proteome</keyword>
<feature type="region of interest" description="Disordered" evidence="1">
    <location>
        <begin position="336"/>
        <end position="355"/>
    </location>
</feature>
<keyword evidence="2" id="KW-1133">Transmembrane helix</keyword>
<feature type="compositionally biased region" description="Low complexity" evidence="1">
    <location>
        <begin position="116"/>
        <end position="174"/>
    </location>
</feature>
<feature type="region of interest" description="Disordered" evidence="1">
    <location>
        <begin position="116"/>
        <end position="190"/>
    </location>
</feature>
<keyword evidence="3" id="KW-0732">Signal</keyword>
<evidence type="ECO:0000313" key="5">
    <source>
        <dbReference type="Proteomes" id="UP001497453"/>
    </source>
</evidence>
<evidence type="ECO:0008006" key="6">
    <source>
        <dbReference type="Google" id="ProtNLM"/>
    </source>
</evidence>
<feature type="compositionally biased region" description="Polar residues" evidence="1">
    <location>
        <begin position="274"/>
        <end position="285"/>
    </location>
</feature>
<sequence length="383" mass="38835">MFVLKPRRIALTLFCSLAVLLALTSVAEANSLNAPQARDHVVLNRMMKKRAFPFLVDPAPDPPSDDPTPTSTGSTVSPTVSSVSSTVTSSVESSSVSETSSSVSASSVSSAAASSTASSVSSSASSSSVSESSSVATTSSSVETTSSASPTPTPTPTEAAVTSPPAETPATTDSFRPVSRVTSTVTDAAPSETSAAAQAAAAAASSSKVTKTTLIVIVSIAGSIGAIAIGWTIIRKVKFKPSAGFEDRMQPIDWQPTNGPDDRDDVPGVHRNASARSHGSFQSAGHSEENFAGRGMGPGYGGNGSDHGHGSSALQPIPDHDFTAGPSMAPVGGYADLARGTTPAPQMGELTRGPSVTRGYDAYGVPLHHQGAYDYNASAGVRY</sequence>
<feature type="signal peptide" evidence="3">
    <location>
        <begin position="1"/>
        <end position="29"/>
    </location>
</feature>
<dbReference type="EMBL" id="OZ037944">
    <property type="protein sequence ID" value="CAL1695087.1"/>
    <property type="molecule type" value="Genomic_DNA"/>
</dbReference>
<feature type="transmembrane region" description="Helical" evidence="2">
    <location>
        <begin position="214"/>
        <end position="234"/>
    </location>
</feature>
<gene>
    <name evidence="4" type="ORF">GFSPODELE1_LOCUS586</name>
</gene>
<reference evidence="5" key="1">
    <citation type="submission" date="2024-04" db="EMBL/GenBank/DDBJ databases">
        <authorList>
            <person name="Shaw F."/>
            <person name="Minotto A."/>
        </authorList>
    </citation>
    <scope>NUCLEOTIDE SEQUENCE [LARGE SCALE GENOMIC DNA]</scope>
</reference>
<evidence type="ECO:0000256" key="3">
    <source>
        <dbReference type="SAM" id="SignalP"/>
    </source>
</evidence>
<feature type="chain" id="PRO_5047240413" description="Mid2 domain-containing protein" evidence="3">
    <location>
        <begin position="30"/>
        <end position="383"/>
    </location>
</feature>
<protein>
    <recommendedName>
        <fullName evidence="6">Mid2 domain-containing protein</fullName>
    </recommendedName>
</protein>